<evidence type="ECO:0000313" key="2">
    <source>
        <dbReference type="Proteomes" id="UP000204527"/>
    </source>
</evidence>
<name>X5HZS3_BPKP2</name>
<protein>
    <recommendedName>
        <fullName evidence="3">HNH endonuclease</fullName>
    </recommendedName>
</protein>
<reference evidence="1 2" key="1">
    <citation type="journal article" date="2014" name="Virus Res.">
        <title>Characterization of a novel Pseudomonas aeruginosa bacteriophage, KPP25, of the family Podoviridae.</title>
        <authorList>
            <person name="Miyata R."/>
            <person name="Yamaguchi K."/>
            <person name="Uchiyama J."/>
            <person name="Shigehisa R."/>
            <person name="Takemura-Uchiyama I."/>
            <person name="Kato S."/>
            <person name="Ujihara T."/>
            <person name="Sakaguchi Y."/>
            <person name="Daibata M."/>
            <person name="Matsuzaki S."/>
        </authorList>
    </citation>
    <scope>NUCLEOTIDE SEQUENCE [LARGE SCALE GENOMIC DNA]</scope>
</reference>
<sequence>MAAPKSRTNPNWLALQDPNDPSLNKNYRRSVRYYRQLFLAWPKWCADHPGFKKIYDEAARRRSAGEDVHVDHIVPICSKLVCGLHVPWNLQIIGAGPNLKKSNLWWPDHPFENQCLFGGSDEPEQYELRL</sequence>
<dbReference type="KEGG" id="vg:19484861"/>
<accession>X5HZS3</accession>
<dbReference type="GeneID" id="19484861"/>
<proteinExistence type="predicted"/>
<organismHost>
    <name type="scientific">Pseudomonas aeruginosa</name>
    <dbReference type="NCBI Taxonomy" id="287"/>
</organismHost>
<keyword evidence="2" id="KW-1185">Reference proteome</keyword>
<organism evidence="1 2">
    <name type="scientific">Pseudomonas phage KPP25</name>
    <name type="common">Bacteriophage KPP25</name>
    <dbReference type="NCBI Taxonomy" id="1462608"/>
    <lineage>
        <taxon>Viruses</taxon>
        <taxon>Duplodnaviria</taxon>
        <taxon>Heunggongvirae</taxon>
        <taxon>Uroviricota</taxon>
        <taxon>Caudoviricetes</taxon>
        <taxon>Kochitakasuvirus</taxon>
        <taxon>Kochitakasuvirus KPP25</taxon>
    </lineage>
</organism>
<evidence type="ECO:0000313" key="1">
    <source>
        <dbReference type="EMBL" id="BAO58540.1"/>
    </source>
</evidence>
<dbReference type="RefSeq" id="YP_009030600.1">
    <property type="nucleotide sequence ID" value="NC_024123.1"/>
</dbReference>
<dbReference type="Proteomes" id="UP000204527">
    <property type="component" value="Segment"/>
</dbReference>
<dbReference type="EMBL" id="AB910393">
    <property type="protein sequence ID" value="BAO58540.1"/>
    <property type="molecule type" value="Genomic_DNA"/>
</dbReference>
<evidence type="ECO:0008006" key="3">
    <source>
        <dbReference type="Google" id="ProtNLM"/>
    </source>
</evidence>